<reference evidence="4" key="3">
    <citation type="journal article" date="2022" name="bioRxiv">
        <title>A global pangenome for the wheat fungal pathogen Pyrenophora tritici-repentis and prediction of effector protein structural homology.</title>
        <authorList>
            <person name="Moolhuijzen P."/>
            <person name="See P.T."/>
            <person name="Shi G."/>
            <person name="Powell H.R."/>
            <person name="Cockram J."/>
            <person name="Jorgensen L.N."/>
            <person name="Benslimane H."/>
            <person name="Strelkov S.E."/>
            <person name="Turner J."/>
            <person name="Liu Z."/>
            <person name="Moffat C.S."/>
        </authorList>
    </citation>
    <scope>NUCLEOTIDE SEQUENCE</scope>
    <source>
        <strain evidence="4">86-124</strain>
    </source>
</reference>
<keyword evidence="6" id="KW-1185">Reference proteome</keyword>
<evidence type="ECO:0000259" key="2">
    <source>
        <dbReference type="Pfam" id="PF20253"/>
    </source>
</evidence>
<dbReference type="EMBL" id="NQIK02000001">
    <property type="protein sequence ID" value="KAF7576518.1"/>
    <property type="molecule type" value="Genomic_DNA"/>
</dbReference>
<feature type="region of interest" description="Disordered" evidence="1">
    <location>
        <begin position="1"/>
        <end position="31"/>
    </location>
</feature>
<dbReference type="OrthoDB" id="10413998at2759"/>
<evidence type="ECO:0000313" key="3">
    <source>
        <dbReference type="EMBL" id="KAF7576518.1"/>
    </source>
</evidence>
<dbReference type="InterPro" id="IPR046539">
    <property type="entry name" value="DUF6604"/>
</dbReference>
<dbReference type="EMBL" id="NRDI02000001">
    <property type="protein sequence ID" value="KAI1520331.1"/>
    <property type="molecule type" value="Genomic_DNA"/>
</dbReference>
<organism evidence="4 6">
    <name type="scientific">Pyrenophora tritici-repentis</name>
    <dbReference type="NCBI Taxonomy" id="45151"/>
    <lineage>
        <taxon>Eukaryota</taxon>
        <taxon>Fungi</taxon>
        <taxon>Dikarya</taxon>
        <taxon>Ascomycota</taxon>
        <taxon>Pezizomycotina</taxon>
        <taxon>Dothideomycetes</taxon>
        <taxon>Pleosporomycetidae</taxon>
        <taxon>Pleosporales</taxon>
        <taxon>Pleosporineae</taxon>
        <taxon>Pleosporaceae</taxon>
        <taxon>Pyrenophora</taxon>
    </lineage>
</organism>
<evidence type="ECO:0000313" key="4">
    <source>
        <dbReference type="EMBL" id="KAI1520331.1"/>
    </source>
</evidence>
<comment type="caution">
    <text evidence="4">The sequence shown here is derived from an EMBL/GenBank/DDBJ whole genome shotgun (WGS) entry which is preliminary data.</text>
</comment>
<protein>
    <recommendedName>
        <fullName evidence="2">DUF6604 domain-containing protein</fullName>
    </recommendedName>
</protein>
<name>A0A2W1F7V1_9PLEO</name>
<gene>
    <name evidence="4" type="ORF">Ptr86124_000699</name>
    <name evidence="3" type="ORF">PtrM4_007580</name>
</gene>
<dbReference type="AlphaFoldDB" id="A0A2W1F7V1"/>
<sequence length="199" mass="22334">MSLPAAGPRGLATSSIGKARNQAGKTNTGGIRSKATLTIRMKDFEPMAKCTTKNMMGTRIPASIAGYSNEDIQITEQHAAFKEILDKTLDILRPFIKTNRRKKATEATAEDFHAHTHILQDNLSNHTINETVKSQQRTKPTVAEDDNAEESVEENGYTFFGLPRVHIKRDKRELEVEVYFEIMTFLVEIQEIGDTILDI</sequence>
<proteinExistence type="predicted"/>
<reference evidence="6" key="4">
    <citation type="journal article" date="2022" name="Microb. Genom.">
        <title>A global pangenome for the wheat fungal pathogen Pyrenophora tritici-repentis and prediction of effector protein structural homology.</title>
        <authorList>
            <person name="Moolhuijzen P.M."/>
            <person name="See P.T."/>
            <person name="Shi G."/>
            <person name="Powell H.R."/>
            <person name="Cockram J."/>
            <person name="Jorgensen L.N."/>
            <person name="Benslimane H."/>
            <person name="Strelkov S.E."/>
            <person name="Turner J."/>
            <person name="Liu Z."/>
            <person name="Moffat C.S."/>
        </authorList>
    </citation>
    <scope>NUCLEOTIDE SEQUENCE [LARGE SCALE GENOMIC DNA]</scope>
</reference>
<dbReference type="Proteomes" id="UP000249757">
    <property type="component" value="Unassembled WGS sequence"/>
</dbReference>
<dbReference type="Pfam" id="PF20253">
    <property type="entry name" value="DUF6604"/>
    <property type="match status" value="1"/>
</dbReference>
<evidence type="ECO:0000313" key="6">
    <source>
        <dbReference type="Proteomes" id="UP000249757"/>
    </source>
</evidence>
<evidence type="ECO:0000313" key="5">
    <source>
        <dbReference type="Proteomes" id="UP000245464"/>
    </source>
</evidence>
<reference evidence="3 5" key="1">
    <citation type="journal article" date="2018" name="BMC Genomics">
        <title>Comparative genomics of the wheat fungal pathogen Pyrenophora tritici-repentis reveals chromosomal variations and genome plasticity.</title>
        <authorList>
            <person name="Moolhuijzen P."/>
            <person name="See P.T."/>
            <person name="Hane J.K."/>
            <person name="Shi G."/>
            <person name="Liu Z."/>
            <person name="Oliver R.P."/>
            <person name="Moffat C.S."/>
        </authorList>
    </citation>
    <scope>NUCLEOTIDE SEQUENCE [LARGE SCALE GENOMIC DNA]</scope>
    <source>
        <strain evidence="3">M4</strain>
    </source>
</reference>
<dbReference type="Proteomes" id="UP000245464">
    <property type="component" value="Chromosome 1"/>
</dbReference>
<accession>A0A2W1F7V1</accession>
<reference evidence="4" key="2">
    <citation type="submission" date="2021-05" db="EMBL/GenBank/DDBJ databases">
        <authorList>
            <person name="Moolhuijzen P.M."/>
            <person name="Moffat C.S."/>
        </authorList>
    </citation>
    <scope>NUCLEOTIDE SEQUENCE</scope>
    <source>
        <strain evidence="4">86-124</strain>
    </source>
</reference>
<evidence type="ECO:0000256" key="1">
    <source>
        <dbReference type="SAM" id="MobiDB-lite"/>
    </source>
</evidence>
<feature type="domain" description="DUF6604" evidence="2">
    <location>
        <begin position="18"/>
        <end position="197"/>
    </location>
</feature>